<dbReference type="InterPro" id="IPR004358">
    <property type="entry name" value="Sig_transdc_His_kin-like_C"/>
</dbReference>
<dbReference type="eggNOG" id="COG0784">
    <property type="taxonomic scope" value="Bacteria"/>
</dbReference>
<dbReference type="Pfam" id="PF02518">
    <property type="entry name" value="HATPase_c"/>
    <property type="match status" value="1"/>
</dbReference>
<evidence type="ECO:0000313" key="8">
    <source>
        <dbReference type="Proteomes" id="UP000014977"/>
    </source>
</evidence>
<dbReference type="PANTHER" id="PTHR44591:SF3">
    <property type="entry name" value="RESPONSE REGULATORY DOMAIN-CONTAINING PROTEIN"/>
    <property type="match status" value="1"/>
</dbReference>
<reference evidence="7 8" key="1">
    <citation type="journal article" date="2013" name="Genome Announc.">
        <title>Draft genome sequences for three mercury-methylating, sulfate-reducing bacteria.</title>
        <authorList>
            <person name="Brown S.D."/>
            <person name="Hurt R.A.Jr."/>
            <person name="Gilmour C.C."/>
            <person name="Elias D.A."/>
        </authorList>
    </citation>
    <scope>NUCLEOTIDE SEQUENCE [LARGE SCALE GENOMIC DNA]</scope>
    <source>
        <strain evidence="7 8">DSM 2059</strain>
    </source>
</reference>
<feature type="domain" description="Response regulatory" evidence="6">
    <location>
        <begin position="121"/>
        <end position="237"/>
    </location>
</feature>
<dbReference type="Gene3D" id="3.30.565.10">
    <property type="entry name" value="Histidine kinase-like ATPase, C-terminal domain"/>
    <property type="match status" value="1"/>
</dbReference>
<dbReference type="GO" id="GO:0004673">
    <property type="term" value="F:protein histidine kinase activity"/>
    <property type="evidence" value="ECO:0007669"/>
    <property type="project" value="UniProtKB-EC"/>
</dbReference>
<dbReference type="SUPFAM" id="SSF55874">
    <property type="entry name" value="ATPase domain of HSP90 chaperone/DNA topoisomerase II/histidine kinase"/>
    <property type="match status" value="1"/>
</dbReference>
<accession>S7TEY6</accession>
<dbReference type="PANTHER" id="PTHR44591">
    <property type="entry name" value="STRESS RESPONSE REGULATOR PROTEIN 1"/>
    <property type="match status" value="1"/>
</dbReference>
<feature type="modified residue" description="4-aspartylphosphate" evidence="4">
    <location>
        <position position="172"/>
    </location>
</feature>
<keyword evidence="3 4" id="KW-0597">Phosphoprotein</keyword>
<dbReference type="STRING" id="897.B2D07_10000"/>
<dbReference type="GO" id="GO:0000160">
    <property type="term" value="P:phosphorelay signal transduction system"/>
    <property type="evidence" value="ECO:0007669"/>
    <property type="project" value="InterPro"/>
</dbReference>
<comment type="catalytic activity">
    <reaction evidence="1">
        <text>ATP + protein L-histidine = ADP + protein N-phospho-L-histidine.</text>
        <dbReference type="EC" id="2.7.13.3"/>
    </reaction>
</comment>
<name>S7TEY6_DESML</name>
<dbReference type="Gene3D" id="3.40.50.2300">
    <property type="match status" value="1"/>
</dbReference>
<dbReference type="CDD" id="cd17546">
    <property type="entry name" value="REC_hyHK_CKI1_RcsC-like"/>
    <property type="match status" value="1"/>
</dbReference>
<dbReference type="AlphaFoldDB" id="S7TEY6"/>
<sequence length="269" mass="29879">MRMMRHTQTPSDVRCGYRWKPSRSDQGFPPDTAPDTRIDIGKSVLNRIFEPYFTTKGKTRGTGFGLSVVHVIVNAGGRNIRMDSTQDRDTTPYIHLTAGDPESPEAGNTDNRPRSQKNTKQILIVDDETAVVRVMRIMLERLGYRVTSRTDSTEALKVFAETPDAFDLVITDMTMPNMTGDQLSRKIIKIRPDIPIIINTGYSNLIDAEKAEKIGIKGFLTKPVVKSTLATAVRQAIAQRKRTKPIESKPSDPNLATPSKSDPAADHDA</sequence>
<evidence type="ECO:0000313" key="7">
    <source>
        <dbReference type="EMBL" id="EPR35170.1"/>
    </source>
</evidence>
<feature type="compositionally biased region" description="Polar residues" evidence="5">
    <location>
        <begin position="106"/>
        <end position="119"/>
    </location>
</feature>
<evidence type="ECO:0000256" key="4">
    <source>
        <dbReference type="PROSITE-ProRule" id="PRU00169"/>
    </source>
</evidence>
<dbReference type="EC" id="2.7.13.3" evidence="2"/>
<evidence type="ECO:0000259" key="6">
    <source>
        <dbReference type="PROSITE" id="PS50110"/>
    </source>
</evidence>
<feature type="region of interest" description="Disordered" evidence="5">
    <location>
        <begin position="1"/>
        <end position="37"/>
    </location>
</feature>
<proteinExistence type="predicted"/>
<dbReference type="EMBL" id="ATHJ01000109">
    <property type="protein sequence ID" value="EPR35170.1"/>
    <property type="molecule type" value="Genomic_DNA"/>
</dbReference>
<gene>
    <name evidence="7" type="ORF">dsmv_3162</name>
</gene>
<feature type="compositionally biased region" description="Basic and acidic residues" evidence="5">
    <location>
        <begin position="81"/>
        <end position="90"/>
    </location>
</feature>
<dbReference type="InterPro" id="IPR011006">
    <property type="entry name" value="CheY-like_superfamily"/>
</dbReference>
<evidence type="ECO:0000256" key="1">
    <source>
        <dbReference type="ARBA" id="ARBA00000085"/>
    </source>
</evidence>
<dbReference type="SUPFAM" id="SSF52172">
    <property type="entry name" value="CheY-like"/>
    <property type="match status" value="1"/>
</dbReference>
<protein>
    <recommendedName>
        <fullName evidence="2">histidine kinase</fullName>
        <ecNumber evidence="2">2.7.13.3</ecNumber>
    </recommendedName>
</protein>
<feature type="region of interest" description="Disordered" evidence="5">
    <location>
        <begin position="236"/>
        <end position="269"/>
    </location>
</feature>
<keyword evidence="8" id="KW-1185">Reference proteome</keyword>
<dbReference type="InterPro" id="IPR050595">
    <property type="entry name" value="Bact_response_regulator"/>
</dbReference>
<dbReference type="PROSITE" id="PS50110">
    <property type="entry name" value="RESPONSE_REGULATORY"/>
    <property type="match status" value="1"/>
</dbReference>
<evidence type="ECO:0000256" key="2">
    <source>
        <dbReference type="ARBA" id="ARBA00012438"/>
    </source>
</evidence>
<dbReference type="SMART" id="SM00448">
    <property type="entry name" value="REC"/>
    <property type="match status" value="1"/>
</dbReference>
<feature type="region of interest" description="Disordered" evidence="5">
    <location>
        <begin position="81"/>
        <end position="119"/>
    </location>
</feature>
<dbReference type="Proteomes" id="UP000014977">
    <property type="component" value="Unassembled WGS sequence"/>
</dbReference>
<dbReference type="PRINTS" id="PR00344">
    <property type="entry name" value="BCTRLSENSOR"/>
</dbReference>
<evidence type="ECO:0000256" key="5">
    <source>
        <dbReference type="SAM" id="MobiDB-lite"/>
    </source>
</evidence>
<feature type="compositionally biased region" description="Polar residues" evidence="5">
    <location>
        <begin position="1"/>
        <end position="11"/>
    </location>
</feature>
<comment type="caution">
    <text evidence="7">The sequence shown here is derived from an EMBL/GenBank/DDBJ whole genome shotgun (WGS) entry which is preliminary data.</text>
</comment>
<dbReference type="InterPro" id="IPR003594">
    <property type="entry name" value="HATPase_dom"/>
</dbReference>
<dbReference type="InterPro" id="IPR001789">
    <property type="entry name" value="Sig_transdc_resp-reg_receiver"/>
</dbReference>
<dbReference type="Pfam" id="PF00072">
    <property type="entry name" value="Response_reg"/>
    <property type="match status" value="1"/>
</dbReference>
<organism evidence="7 8">
    <name type="scientific">Desulfococcus multivorans DSM 2059</name>
    <dbReference type="NCBI Taxonomy" id="1121405"/>
    <lineage>
        <taxon>Bacteria</taxon>
        <taxon>Pseudomonadati</taxon>
        <taxon>Thermodesulfobacteriota</taxon>
        <taxon>Desulfobacteria</taxon>
        <taxon>Desulfobacterales</taxon>
        <taxon>Desulfococcaceae</taxon>
        <taxon>Desulfococcus</taxon>
    </lineage>
</organism>
<dbReference type="InterPro" id="IPR036890">
    <property type="entry name" value="HATPase_C_sf"/>
</dbReference>
<evidence type="ECO:0000256" key="3">
    <source>
        <dbReference type="ARBA" id="ARBA00022553"/>
    </source>
</evidence>